<dbReference type="Pfam" id="PF08818">
    <property type="entry name" value="DUF1801"/>
    <property type="match status" value="1"/>
</dbReference>
<dbReference type="Proteomes" id="UP000237983">
    <property type="component" value="Unassembled WGS sequence"/>
</dbReference>
<gene>
    <name evidence="2" type="ORF">B0I08_10726</name>
</gene>
<evidence type="ECO:0000313" key="2">
    <source>
        <dbReference type="EMBL" id="PRY67133.1"/>
    </source>
</evidence>
<dbReference type="RefSeq" id="WP_245884805.1">
    <property type="nucleotide sequence ID" value="NZ_PVTL01000007.1"/>
</dbReference>
<evidence type="ECO:0000313" key="3">
    <source>
        <dbReference type="Proteomes" id="UP000237983"/>
    </source>
</evidence>
<keyword evidence="3" id="KW-1185">Reference proteome</keyword>
<proteinExistence type="predicted"/>
<organism evidence="2 3">
    <name type="scientific">Glaciihabitans tibetensis</name>
    <dbReference type="NCBI Taxonomy" id="1266600"/>
    <lineage>
        <taxon>Bacteria</taxon>
        <taxon>Bacillati</taxon>
        <taxon>Actinomycetota</taxon>
        <taxon>Actinomycetes</taxon>
        <taxon>Micrococcales</taxon>
        <taxon>Microbacteriaceae</taxon>
        <taxon>Glaciihabitans</taxon>
    </lineage>
</organism>
<sequence>MNSREARHAMAEVSPEVRSFVDAVPGARRRADAETLLEMFGRITGQSPTLWSATIVGFGSYHYKYATGREGDAAAAAFAPRKAATSIYLADGIGAHTDALSRLGEHTVGVGCLYIKDLGKVDLAVLEEIVTTSYATLSTGTYPFRAAESAPGTDDAER</sequence>
<dbReference type="InterPro" id="IPR014922">
    <property type="entry name" value="YdhG-like"/>
</dbReference>
<dbReference type="EMBL" id="PVTL01000007">
    <property type="protein sequence ID" value="PRY67133.1"/>
    <property type="molecule type" value="Genomic_DNA"/>
</dbReference>
<protein>
    <submittedName>
        <fullName evidence="2">Uncharacterized protein DUF1801</fullName>
    </submittedName>
</protein>
<name>A0A2T0VAF0_9MICO</name>
<comment type="caution">
    <text evidence="2">The sequence shown here is derived from an EMBL/GenBank/DDBJ whole genome shotgun (WGS) entry which is preliminary data.</text>
</comment>
<accession>A0A2T0VAF0</accession>
<feature type="domain" description="YdhG-like" evidence="1">
    <location>
        <begin position="29"/>
        <end position="132"/>
    </location>
</feature>
<dbReference type="AlphaFoldDB" id="A0A2T0VAF0"/>
<evidence type="ECO:0000259" key="1">
    <source>
        <dbReference type="Pfam" id="PF08818"/>
    </source>
</evidence>
<reference evidence="2 3" key="1">
    <citation type="submission" date="2018-03" db="EMBL/GenBank/DDBJ databases">
        <title>Genomic Encyclopedia of Type Strains, Phase III (KMG-III): the genomes of soil and plant-associated and newly described type strains.</title>
        <authorList>
            <person name="Whitman W."/>
        </authorList>
    </citation>
    <scope>NUCLEOTIDE SEQUENCE [LARGE SCALE GENOMIC DNA]</scope>
    <source>
        <strain evidence="2 3">CGMCC 1.12484</strain>
    </source>
</reference>